<dbReference type="InterPro" id="IPR029030">
    <property type="entry name" value="Caspase-like_dom_sf"/>
</dbReference>
<accession>A0A7C1RXQ4</accession>
<evidence type="ECO:0000259" key="3">
    <source>
        <dbReference type="Pfam" id="PF08126"/>
    </source>
</evidence>
<feature type="domain" description="Gingipain" evidence="2">
    <location>
        <begin position="263"/>
        <end position="589"/>
    </location>
</feature>
<dbReference type="EMBL" id="DSLG01000002">
    <property type="protein sequence ID" value="HEA86562.1"/>
    <property type="molecule type" value="Genomic_DNA"/>
</dbReference>
<feature type="domain" description="Gingipain propeptide" evidence="3">
    <location>
        <begin position="41"/>
        <end position="203"/>
    </location>
</feature>
<dbReference type="InterPro" id="IPR013783">
    <property type="entry name" value="Ig-like_fold"/>
</dbReference>
<dbReference type="Gene3D" id="3.40.50.10390">
    <property type="entry name" value="Gingipain r, domain 1"/>
    <property type="match status" value="1"/>
</dbReference>
<comment type="caution">
    <text evidence="4">The sequence shown here is derived from an EMBL/GenBank/DDBJ whole genome shotgun (WGS) entry which is preliminary data.</text>
</comment>
<dbReference type="InterPro" id="IPR012600">
    <property type="entry name" value="Propeptide_C25"/>
</dbReference>
<reference evidence="4" key="1">
    <citation type="journal article" date="2020" name="mSystems">
        <title>Genome- and Community-Level Interaction Insights into Carbon Utilization and Element Cycling Functions of Hydrothermarchaeota in Hydrothermal Sediment.</title>
        <authorList>
            <person name="Zhou Z."/>
            <person name="Liu Y."/>
            <person name="Xu W."/>
            <person name="Pan J."/>
            <person name="Luo Z.H."/>
            <person name="Li M."/>
        </authorList>
    </citation>
    <scope>NUCLEOTIDE SEQUENCE [LARGE SCALE GENOMIC DNA]</scope>
    <source>
        <strain evidence="4">SpSt-265</strain>
    </source>
</reference>
<proteinExistence type="predicted"/>
<dbReference type="InterPro" id="IPR029031">
    <property type="entry name" value="Gingipain_N_sf"/>
</dbReference>
<evidence type="ECO:0000256" key="1">
    <source>
        <dbReference type="ARBA" id="ARBA00022729"/>
    </source>
</evidence>
<gene>
    <name evidence="4" type="ORF">ENP94_00945</name>
</gene>
<dbReference type="InterPro" id="IPR038490">
    <property type="entry name" value="Gingipain_propep_sf"/>
</dbReference>
<dbReference type="Gene3D" id="3.40.50.1460">
    <property type="match status" value="1"/>
</dbReference>
<dbReference type="SUPFAM" id="SSF52129">
    <property type="entry name" value="Caspase-like"/>
    <property type="match status" value="1"/>
</dbReference>
<name>A0A7C1RXQ4_UNCW3</name>
<evidence type="ECO:0000259" key="2">
    <source>
        <dbReference type="Pfam" id="PF01364"/>
    </source>
</evidence>
<sequence>MARSYQFKRRSQVSRIMLVIMAVCAGLLNAEWLGTGTAAAPPEVTIVEQNTNRTVFEVRVPGVELDRTTVDGEEFAVVNLPGEVMAVLEEGKPQVPKVSVLLGIPSGAKVSYRILNRETRTYKVGRVYPLQPPLIDGQEPGPFVIDRTFYQQNRFYPDADIALLNTGVWRDLSVANLQVYPVKVNPATGELELTTTIRVQVDYYGGSYPQFVADWMVPHYASYVDNFRYLPVQPLTDYNPGVRYLVFCHQKYDTCTYLNDSLLGWVRQRGYQVRKITKASFTAQEIKDSIRAEYNRNNPKTLRWVLLVGEYGEIPMGSYSGVGRSDFWYTDLEPWPGGDNYPEIGLGRLSPIPDTISDLNEQIIKILRYQKNPPTTSNWLDKLCMPAHSEEYPGKYSGCVRGIYFMPKPYWNPSVVETIMGRYTGNTTVTNALNEGRGIVAYRGHGDYTEWWQWGTEGSWYNSHIYALNNGDMTPVVYNIACNNGDIYQTECLAEAWMRKYPGGAVGTLGATQASYTYPNHGICSTLVRATCDTWTITVPGVRNYGPTPYNLADIKCYGVDAYVAKYWPSSPYPYNIWMYVVLGDPSMPVWTGMPASPTVQLPDSIPLGPYNLNVTVRVGTRPVEGALVCAWKDPDVYVAERTDATGVATLAVNAGTPGTMRITVSEGHCEHSTPGVQHTPILPFTTTRPVGGGGTPQPNMIYVSNMVVDSPPGGNNNGRFDPGETGKIIVTLRNTGNATAQNVTARLKSTNPQFVITDSTSSYGNIPQDSLRNNRTDPFVAQAGSGIAPGTYVVCSLKVRSDNDQHEWNYAFSLQVGQPPLPGQFVIDLDTGSVLLSACAIGSIGYDEPPAQDLGQGFRVPKTAASCLFYGAIMAGNSPTYLVDHFYSQPANSGTNHDWQTPDSFRMVTPPAPADEHWMNTMTDGGHSTPKGLRVSQQWYMNSDPGYDNWAVLTLEFTNTGSQPINGLYAGIVGDFDIGSSPTTNIVVSDTVRRAVLMRQSSSENPSAGFVLLEPERYANIGALDHNVYVYPDSCVTDGQKFRILNGTIVQRNSNRAYDWSVFVSAGPNDLPVGGVWRIAIGVIGATSVNGFWSSVDTCQRWYVANLLGIQEKPVNVMATPDRPLVISPNPFRNRTAIHYFAAQRGNLDLTVIDATGRVVSQERFEVAAGTGTVIWKPRALAAGIYFLKVQGAGASTSAKFLIME</sequence>
<dbReference type="AlphaFoldDB" id="A0A7C1RXQ4"/>
<protein>
    <submittedName>
        <fullName evidence="4">T9SS type A sorting domain-containing protein</fullName>
    </submittedName>
</protein>
<keyword evidence="1" id="KW-0732">Signal</keyword>
<evidence type="ECO:0000313" key="4">
    <source>
        <dbReference type="EMBL" id="HEA86562.1"/>
    </source>
</evidence>
<dbReference type="Pfam" id="PF08126">
    <property type="entry name" value="Propeptide_C25"/>
    <property type="match status" value="1"/>
</dbReference>
<dbReference type="Gene3D" id="2.60.40.10">
    <property type="entry name" value="Immunoglobulins"/>
    <property type="match status" value="1"/>
</dbReference>
<organism evidence="4">
    <name type="scientific">candidate division WOR-3 bacterium</name>
    <dbReference type="NCBI Taxonomy" id="2052148"/>
    <lineage>
        <taxon>Bacteria</taxon>
        <taxon>Bacteria division WOR-3</taxon>
    </lineage>
</organism>
<dbReference type="InterPro" id="IPR001769">
    <property type="entry name" value="Gingipain"/>
</dbReference>
<dbReference type="NCBIfam" id="TIGR04183">
    <property type="entry name" value="Por_Secre_tail"/>
    <property type="match status" value="1"/>
</dbReference>
<dbReference type="InterPro" id="IPR026444">
    <property type="entry name" value="Secre_tail"/>
</dbReference>
<dbReference type="Gene3D" id="2.60.40.3800">
    <property type="match status" value="1"/>
</dbReference>
<dbReference type="Pfam" id="PF01364">
    <property type="entry name" value="Peptidase_C25"/>
    <property type="match status" value="1"/>
</dbReference>
<dbReference type="GO" id="GO:0004197">
    <property type="term" value="F:cysteine-type endopeptidase activity"/>
    <property type="evidence" value="ECO:0007669"/>
    <property type="project" value="InterPro"/>
</dbReference>
<dbReference type="GO" id="GO:0006508">
    <property type="term" value="P:proteolysis"/>
    <property type="evidence" value="ECO:0007669"/>
    <property type="project" value="InterPro"/>
</dbReference>